<evidence type="ECO:0000313" key="1">
    <source>
        <dbReference type="EMBL" id="KAE9267210.1"/>
    </source>
</evidence>
<protein>
    <submittedName>
        <fullName evidence="1">Uncharacterized protein</fullName>
    </submittedName>
</protein>
<dbReference type="EMBL" id="QXFT01007074">
    <property type="protein sequence ID" value="KAE9267210.1"/>
    <property type="molecule type" value="Genomic_DNA"/>
</dbReference>
<dbReference type="Proteomes" id="UP000434957">
    <property type="component" value="Unassembled WGS sequence"/>
</dbReference>
<sequence>MTFGSTLGRRCPGSLSMDISRLRDVSYALDYGVIKSGSS</sequence>
<comment type="caution">
    <text evidence="1">The sequence shown here is derived from an EMBL/GenBank/DDBJ whole genome shotgun (WGS) entry which is preliminary data.</text>
</comment>
<proteinExistence type="predicted"/>
<reference evidence="1 2" key="1">
    <citation type="submission" date="2018-08" db="EMBL/GenBank/DDBJ databases">
        <title>Genomic investigation of the strawberry pathogen Phytophthora fragariae indicates pathogenicity is determined by transcriptional variation in three key races.</title>
        <authorList>
            <person name="Adams T.M."/>
            <person name="Armitage A.D."/>
            <person name="Sobczyk M.K."/>
            <person name="Bates H.J."/>
            <person name="Dunwell J.M."/>
            <person name="Nellist C.F."/>
            <person name="Harrison R.J."/>
        </authorList>
    </citation>
    <scope>NUCLEOTIDE SEQUENCE [LARGE SCALE GENOMIC DNA]</scope>
    <source>
        <strain evidence="1 2">SCRP333</strain>
    </source>
</reference>
<evidence type="ECO:0000313" key="2">
    <source>
        <dbReference type="Proteomes" id="UP000434957"/>
    </source>
</evidence>
<organism evidence="1 2">
    <name type="scientific">Phytophthora rubi</name>
    <dbReference type="NCBI Taxonomy" id="129364"/>
    <lineage>
        <taxon>Eukaryota</taxon>
        <taxon>Sar</taxon>
        <taxon>Stramenopiles</taxon>
        <taxon>Oomycota</taxon>
        <taxon>Peronosporomycetes</taxon>
        <taxon>Peronosporales</taxon>
        <taxon>Peronosporaceae</taxon>
        <taxon>Phytophthora</taxon>
    </lineage>
</organism>
<gene>
    <name evidence="1" type="ORF">PR003_g31853</name>
</gene>
<accession>A0A6A4B904</accession>
<name>A0A6A4B904_9STRA</name>
<keyword evidence="2" id="KW-1185">Reference proteome</keyword>
<dbReference type="AlphaFoldDB" id="A0A6A4B904"/>